<accession>A0A5C5FZ75</accession>
<dbReference type="GO" id="GO:0042973">
    <property type="term" value="F:glucan endo-1,3-beta-D-glucosidase activity"/>
    <property type="evidence" value="ECO:0007669"/>
    <property type="project" value="UniProtKB-EC"/>
</dbReference>
<keyword evidence="21" id="KW-0812">Transmembrane</keyword>
<dbReference type="Pfam" id="PF00332">
    <property type="entry name" value="Glyco_hydro_17"/>
    <property type="match status" value="1"/>
</dbReference>
<dbReference type="GO" id="GO:0009277">
    <property type="term" value="C:fungal-type cell wall"/>
    <property type="evidence" value="ECO:0007669"/>
    <property type="project" value="TreeGrafter"/>
</dbReference>
<organism evidence="22 23">
    <name type="scientific">Rhodotorula diobovata</name>
    <dbReference type="NCBI Taxonomy" id="5288"/>
    <lineage>
        <taxon>Eukaryota</taxon>
        <taxon>Fungi</taxon>
        <taxon>Dikarya</taxon>
        <taxon>Basidiomycota</taxon>
        <taxon>Pucciniomycotina</taxon>
        <taxon>Microbotryomycetes</taxon>
        <taxon>Sporidiobolales</taxon>
        <taxon>Sporidiobolaceae</taxon>
        <taxon>Rhodotorula</taxon>
    </lineage>
</organism>
<dbReference type="PANTHER" id="PTHR16631:SF17">
    <property type="entry name" value="GLUCAN ENDO-1,3-BETA-GLUCOSIDASE BTGC"/>
    <property type="match status" value="1"/>
</dbReference>
<evidence type="ECO:0000313" key="23">
    <source>
        <dbReference type="Proteomes" id="UP000311382"/>
    </source>
</evidence>
<dbReference type="Proteomes" id="UP000311382">
    <property type="component" value="Unassembled WGS sequence"/>
</dbReference>
<keyword evidence="11 21" id="KW-0472">Membrane</keyword>
<feature type="compositionally biased region" description="Low complexity" evidence="20">
    <location>
        <begin position="133"/>
        <end position="152"/>
    </location>
</feature>
<comment type="similarity">
    <text evidence="4 19">Belongs to the glycosyl hydrolase 17 family.</text>
</comment>
<name>A0A5C5FZ75_9BASI</name>
<dbReference type="EMBL" id="SOZI01000042">
    <property type="protein sequence ID" value="TNY21492.1"/>
    <property type="molecule type" value="Genomic_DNA"/>
</dbReference>
<evidence type="ECO:0000256" key="17">
    <source>
        <dbReference type="ARBA" id="ARBA00042373"/>
    </source>
</evidence>
<dbReference type="InterPro" id="IPR000490">
    <property type="entry name" value="Glyco_hydro_17"/>
</dbReference>
<evidence type="ECO:0000256" key="9">
    <source>
        <dbReference type="ARBA" id="ARBA00022729"/>
    </source>
</evidence>
<keyword evidence="14" id="KW-0961">Cell wall biogenesis/degradation</keyword>
<keyword evidence="10 22" id="KW-0378">Hydrolase</keyword>
<evidence type="ECO:0000256" key="19">
    <source>
        <dbReference type="RuleBase" id="RU004335"/>
    </source>
</evidence>
<dbReference type="GO" id="GO:0071555">
    <property type="term" value="P:cell wall organization"/>
    <property type="evidence" value="ECO:0007669"/>
    <property type="project" value="UniProtKB-KW"/>
</dbReference>
<evidence type="ECO:0000256" key="2">
    <source>
        <dbReference type="ARBA" id="ARBA00004191"/>
    </source>
</evidence>
<dbReference type="AlphaFoldDB" id="A0A5C5FZ75"/>
<comment type="function">
    <text evidence="16">Glucanases play a role in cell expansion during growth, in cell-cell fusion during mating, and in spore release during sporulation. This enzyme may be involved in beta-glucan degradation. Active on laminarin and lichenan.</text>
</comment>
<evidence type="ECO:0000256" key="14">
    <source>
        <dbReference type="ARBA" id="ARBA00023316"/>
    </source>
</evidence>
<dbReference type="Gene3D" id="3.20.20.80">
    <property type="entry name" value="Glycosidases"/>
    <property type="match status" value="2"/>
</dbReference>
<reference evidence="22 23" key="1">
    <citation type="submission" date="2019-03" db="EMBL/GenBank/DDBJ databases">
        <title>Rhodosporidium diobovatum UCD-FST 08-225 genome sequencing, assembly, and annotation.</title>
        <authorList>
            <person name="Fakankun I.U."/>
            <person name="Fristensky B."/>
            <person name="Levin D.B."/>
        </authorList>
    </citation>
    <scope>NUCLEOTIDE SEQUENCE [LARGE SCALE GENOMIC DNA]</scope>
    <source>
        <strain evidence="22 23">UCD-FST 08-225</strain>
    </source>
</reference>
<keyword evidence="7" id="KW-0134">Cell wall</keyword>
<evidence type="ECO:0000256" key="1">
    <source>
        <dbReference type="ARBA" id="ARBA00000382"/>
    </source>
</evidence>
<keyword evidence="23" id="KW-1185">Reference proteome</keyword>
<keyword evidence="6" id="KW-1003">Cell membrane</keyword>
<keyword evidence="8" id="KW-0964">Secreted</keyword>
<evidence type="ECO:0000256" key="5">
    <source>
        <dbReference type="ARBA" id="ARBA00012780"/>
    </source>
</evidence>
<keyword evidence="9" id="KW-0732">Signal</keyword>
<dbReference type="PANTHER" id="PTHR16631">
    <property type="entry name" value="GLUCAN 1,3-BETA-GLUCOSIDASE"/>
    <property type="match status" value="1"/>
</dbReference>
<dbReference type="GO" id="GO:0005886">
    <property type="term" value="C:plasma membrane"/>
    <property type="evidence" value="ECO:0007669"/>
    <property type="project" value="UniProtKB-SubCell"/>
</dbReference>
<evidence type="ECO:0000256" key="16">
    <source>
        <dbReference type="ARBA" id="ARBA00037649"/>
    </source>
</evidence>
<evidence type="ECO:0000256" key="18">
    <source>
        <dbReference type="ARBA" id="ARBA00043078"/>
    </source>
</evidence>
<keyword evidence="13" id="KW-0119">Carbohydrate metabolism</keyword>
<dbReference type="InterPro" id="IPR017853">
    <property type="entry name" value="GH"/>
</dbReference>
<proteinExistence type="inferred from homology"/>
<dbReference type="EC" id="3.2.1.39" evidence="5"/>
<evidence type="ECO:0000256" key="6">
    <source>
        <dbReference type="ARBA" id="ARBA00022475"/>
    </source>
</evidence>
<comment type="caution">
    <text evidence="22">The sequence shown here is derived from an EMBL/GenBank/DDBJ whole genome shotgun (WGS) entry which is preliminary data.</text>
</comment>
<evidence type="ECO:0000256" key="11">
    <source>
        <dbReference type="ARBA" id="ARBA00023136"/>
    </source>
</evidence>
<dbReference type="SUPFAM" id="SSF51445">
    <property type="entry name" value="(Trans)glycosidases"/>
    <property type="match status" value="1"/>
</dbReference>
<evidence type="ECO:0000256" key="10">
    <source>
        <dbReference type="ARBA" id="ARBA00022801"/>
    </source>
</evidence>
<evidence type="ECO:0000256" key="4">
    <source>
        <dbReference type="ARBA" id="ARBA00008773"/>
    </source>
</evidence>
<evidence type="ECO:0000256" key="7">
    <source>
        <dbReference type="ARBA" id="ARBA00022512"/>
    </source>
</evidence>
<dbReference type="GO" id="GO:0009986">
    <property type="term" value="C:cell surface"/>
    <property type="evidence" value="ECO:0007669"/>
    <property type="project" value="TreeGrafter"/>
</dbReference>
<feature type="region of interest" description="Disordered" evidence="20">
    <location>
        <begin position="133"/>
        <end position="153"/>
    </location>
</feature>
<protein>
    <recommendedName>
        <fullName evidence="5">glucan endo-1,3-beta-D-glucosidase</fullName>
        <ecNumber evidence="5">3.2.1.39</ecNumber>
    </recommendedName>
    <alternativeName>
        <fullName evidence="18">Endo-1,3-beta-glucanase btgC</fullName>
    </alternativeName>
    <alternativeName>
        <fullName evidence="17">Laminarinase btgC</fullName>
    </alternativeName>
</protein>
<comment type="subcellular location">
    <subcellularLocation>
        <location evidence="3">Cell membrane</location>
        <topology evidence="3">Single-pass type II membrane protein</topology>
    </subcellularLocation>
    <subcellularLocation>
        <location evidence="2">Secreted</location>
        <location evidence="2">Cell wall</location>
    </subcellularLocation>
</comment>
<sequence length="479" mass="51383">MAYNNQPYQPYGSSADAYSSAAHNPFASASEVDLHAPYSATYPPHNSNIHGSNNMSTPTGLYQAEDRAGSAWSLDDQDLAAGGYDKVQRSADNPFSEGYKARKSGNSRKKYIWIGIVAVVVVGGIAGGIAAWKATSGGSSSSSSSSSSSGSGKMQFIDGTAKVVKSNPSDPSQFEKDSRLKQIFYGLAYTPKNVLEEYGCGATLANVTEDIQLISQLTTRIRTYSTSCNQTQLTLQAIQDTKVNMTVWLGAYVGQNSTVNEQQQQDVLDALQIYGTDHVSGITIGNEYVLGQENSAASIQYIVSQQASFRTKLAALNLPKSLPVGTSDAGSSFNAALVAGSDYIMANVHPWFGGLSVDQAAGWTWEFFEENDVALAEAASNNPTAYIAETGWPTESMTPENATLGAAVAGVSELQTFLDTYPCAANRNGSYYFYFEPFDEPWKERYGGVEPYWGLFDSNKVLKDISLPDCDVDSTDASG</sequence>
<evidence type="ECO:0000256" key="21">
    <source>
        <dbReference type="SAM" id="Phobius"/>
    </source>
</evidence>
<keyword evidence="12" id="KW-0325">Glycoprotein</keyword>
<comment type="catalytic activity">
    <reaction evidence="1">
        <text>Hydrolysis of (1-&gt;3)-beta-D-glucosidic linkages in (1-&gt;3)-beta-D-glucans.</text>
        <dbReference type="EC" id="3.2.1.39"/>
    </reaction>
</comment>
<evidence type="ECO:0000256" key="8">
    <source>
        <dbReference type="ARBA" id="ARBA00022525"/>
    </source>
</evidence>
<feature type="transmembrane region" description="Helical" evidence="21">
    <location>
        <begin position="111"/>
        <end position="132"/>
    </location>
</feature>
<evidence type="ECO:0000256" key="13">
    <source>
        <dbReference type="ARBA" id="ARBA00023277"/>
    </source>
</evidence>
<dbReference type="GO" id="GO:0005576">
    <property type="term" value="C:extracellular region"/>
    <property type="evidence" value="ECO:0007669"/>
    <property type="project" value="TreeGrafter"/>
</dbReference>
<evidence type="ECO:0000256" key="15">
    <source>
        <dbReference type="ARBA" id="ARBA00023326"/>
    </source>
</evidence>
<dbReference type="OrthoDB" id="68336at2759"/>
<evidence type="ECO:0000256" key="3">
    <source>
        <dbReference type="ARBA" id="ARBA00004401"/>
    </source>
</evidence>
<dbReference type="GO" id="GO:0000272">
    <property type="term" value="P:polysaccharide catabolic process"/>
    <property type="evidence" value="ECO:0007669"/>
    <property type="project" value="UniProtKB-KW"/>
</dbReference>
<gene>
    <name evidence="22" type="ORF">DMC30DRAFT_198801</name>
</gene>
<evidence type="ECO:0000256" key="20">
    <source>
        <dbReference type="SAM" id="MobiDB-lite"/>
    </source>
</evidence>
<keyword evidence="15" id="KW-0624">Polysaccharide degradation</keyword>
<dbReference type="STRING" id="5288.A0A5C5FZ75"/>
<evidence type="ECO:0000256" key="12">
    <source>
        <dbReference type="ARBA" id="ARBA00023180"/>
    </source>
</evidence>
<evidence type="ECO:0000313" key="22">
    <source>
        <dbReference type="EMBL" id="TNY21492.1"/>
    </source>
</evidence>
<keyword evidence="21" id="KW-1133">Transmembrane helix</keyword>
<dbReference type="InterPro" id="IPR050732">
    <property type="entry name" value="Beta-glucan_modifiers"/>
</dbReference>